<feature type="chain" id="PRO_5035191496" description="WxL Interacting Protein peptidoglycan binding domain-containing protein" evidence="3">
    <location>
        <begin position="44"/>
        <end position="363"/>
    </location>
</feature>
<keyword evidence="2" id="KW-0472">Membrane</keyword>
<protein>
    <recommendedName>
        <fullName evidence="4">WxL Interacting Protein peptidoglycan binding domain-containing protein</fullName>
    </recommendedName>
</protein>
<keyword evidence="3" id="KW-0732">Signal</keyword>
<organism evidence="5 6">
    <name type="scientific">Planotetraspora kaengkrachanensis</name>
    <dbReference type="NCBI Taxonomy" id="575193"/>
    <lineage>
        <taxon>Bacteria</taxon>
        <taxon>Bacillati</taxon>
        <taxon>Actinomycetota</taxon>
        <taxon>Actinomycetes</taxon>
        <taxon>Streptosporangiales</taxon>
        <taxon>Streptosporangiaceae</taxon>
        <taxon>Planotetraspora</taxon>
    </lineage>
</organism>
<feature type="domain" description="WxL Interacting Protein peptidoglycan binding" evidence="4">
    <location>
        <begin position="61"/>
        <end position="159"/>
    </location>
</feature>
<evidence type="ECO:0000313" key="6">
    <source>
        <dbReference type="Proteomes" id="UP000630097"/>
    </source>
</evidence>
<dbReference type="Proteomes" id="UP000630097">
    <property type="component" value="Unassembled WGS sequence"/>
</dbReference>
<feature type="signal peptide" evidence="3">
    <location>
        <begin position="1"/>
        <end position="43"/>
    </location>
</feature>
<keyword evidence="6" id="KW-1185">Reference proteome</keyword>
<evidence type="ECO:0000259" key="4">
    <source>
        <dbReference type="Pfam" id="PF06030"/>
    </source>
</evidence>
<reference evidence="5 6" key="1">
    <citation type="submission" date="2021-01" db="EMBL/GenBank/DDBJ databases">
        <title>Whole genome shotgun sequence of Planotetraspora kaengkrachanensis NBRC 104272.</title>
        <authorList>
            <person name="Komaki H."/>
            <person name="Tamura T."/>
        </authorList>
    </citation>
    <scope>NUCLEOTIDE SEQUENCE [LARGE SCALE GENOMIC DNA]</scope>
    <source>
        <strain evidence="5 6">NBRC 104272</strain>
    </source>
</reference>
<dbReference type="Pfam" id="PF06030">
    <property type="entry name" value="WxLIP_PGBD"/>
    <property type="match status" value="1"/>
</dbReference>
<evidence type="ECO:0000256" key="1">
    <source>
        <dbReference type="SAM" id="Coils"/>
    </source>
</evidence>
<dbReference type="RefSeq" id="WP_203886424.1">
    <property type="nucleotide sequence ID" value="NZ_BAABHH010000022.1"/>
</dbReference>
<accession>A0A8J3PXV2</accession>
<dbReference type="EMBL" id="BONV01000036">
    <property type="protein sequence ID" value="GIG83100.1"/>
    <property type="molecule type" value="Genomic_DNA"/>
</dbReference>
<keyword evidence="2" id="KW-0812">Transmembrane</keyword>
<name>A0A8J3PXV2_9ACTN</name>
<proteinExistence type="predicted"/>
<gene>
    <name evidence="5" type="ORF">Pka01_62270</name>
</gene>
<evidence type="ECO:0000256" key="2">
    <source>
        <dbReference type="SAM" id="Phobius"/>
    </source>
</evidence>
<dbReference type="InterPro" id="IPR010317">
    <property type="entry name" value="WxLIP_PGBD"/>
</dbReference>
<keyword evidence="1" id="KW-0175">Coiled coil</keyword>
<keyword evidence="2" id="KW-1133">Transmembrane helix</keyword>
<feature type="transmembrane region" description="Helical" evidence="2">
    <location>
        <begin position="308"/>
        <end position="330"/>
    </location>
</feature>
<evidence type="ECO:0000313" key="5">
    <source>
        <dbReference type="EMBL" id="GIG83100.1"/>
    </source>
</evidence>
<evidence type="ECO:0000256" key="3">
    <source>
        <dbReference type="SAM" id="SignalP"/>
    </source>
</evidence>
<feature type="coiled-coil region" evidence="1">
    <location>
        <begin position="334"/>
        <end position="361"/>
    </location>
</feature>
<dbReference type="AlphaFoldDB" id="A0A8J3PXV2"/>
<comment type="caution">
    <text evidence="5">The sequence shown here is derived from an EMBL/GenBank/DDBJ whole genome shotgun (WGS) entry which is preliminary data.</text>
</comment>
<sequence length="363" mass="38358">MKAPAPRRTATVGTLVRTAALAVLTAIAIAGVSAGVSAGPAMADDGDVTWTVRTASNGFGADRSSFSYDVNPGGQIKDAMVVANRSKTPLTLTVYAADGFTTDTGQLDLLTKDKKSVGIGVWVHAGRDSVTVQPGKTAQVPFTVSVPDNATPGDYVGGVLTSLTQADQAEGINVDRRLGIRVKLRVSGELKPNLSVEDFDVDYSGTFNPFGTGDATITYTIHNTGNAMLSTQQAVSVSGPFGWLRTDASKLASPPELLPGESWKVKVPVHGVTPAVDLAATVTLTPLITDASGSTSALKPTQTTAHGWAVPWTLSLLVIVVIAAIVWAIFRTRRNRVRRKLREDERVREAVEQALRDQEAQAR</sequence>